<keyword evidence="11" id="KW-1185">Reference proteome</keyword>
<gene>
    <name evidence="10" type="ORF">EAH89_26765</name>
</gene>
<dbReference type="RefSeq" id="WP_140886788.1">
    <property type="nucleotide sequence ID" value="NZ_RCZP01000049.1"/>
</dbReference>
<dbReference type="PANTHER" id="PTHR30462:SF0">
    <property type="entry name" value="INTERMEMBRANE TRANSPORT PROTEIN YEBT"/>
    <property type="match status" value="1"/>
</dbReference>
<evidence type="ECO:0000256" key="7">
    <source>
        <dbReference type="SAM" id="MobiDB-lite"/>
    </source>
</evidence>
<proteinExistence type="predicted"/>
<dbReference type="AlphaFoldDB" id="A0A502F5R8"/>
<feature type="domain" description="Mce/MlaD" evidence="9">
    <location>
        <begin position="166"/>
        <end position="226"/>
    </location>
</feature>
<reference evidence="10 11" key="1">
    <citation type="journal article" date="2019" name="Environ. Microbiol.">
        <title>Species interactions and distinct microbial communities in high Arctic permafrost affected cryosols are associated with the CH4 and CO2 gas fluxes.</title>
        <authorList>
            <person name="Altshuler I."/>
            <person name="Hamel J."/>
            <person name="Turney S."/>
            <person name="Magnuson E."/>
            <person name="Levesque R."/>
            <person name="Greer C."/>
            <person name="Whyte L.G."/>
        </authorList>
    </citation>
    <scope>NUCLEOTIDE SEQUENCE [LARGE SCALE GENOMIC DNA]</scope>
    <source>
        <strain evidence="10 11">S9.3B</strain>
    </source>
</reference>
<evidence type="ECO:0000256" key="4">
    <source>
        <dbReference type="ARBA" id="ARBA00022692"/>
    </source>
</evidence>
<evidence type="ECO:0000313" key="10">
    <source>
        <dbReference type="EMBL" id="TPG44892.1"/>
    </source>
</evidence>
<keyword evidence="5 8" id="KW-1133">Transmembrane helix</keyword>
<feature type="transmembrane region" description="Helical" evidence="8">
    <location>
        <begin position="26"/>
        <end position="43"/>
    </location>
</feature>
<keyword evidence="2" id="KW-1003">Cell membrane</keyword>
<evidence type="ECO:0000256" key="2">
    <source>
        <dbReference type="ARBA" id="ARBA00022475"/>
    </source>
</evidence>
<evidence type="ECO:0000313" key="11">
    <source>
        <dbReference type="Proteomes" id="UP000317078"/>
    </source>
</evidence>
<sequence length="569" mass="61090">MSGDGREAPPGPGVAEATTRRRRFSFVWLVPLAALLVAGYLGWRSLSDRGPLVTVTFRNADGLTAGQTAVRYKAVQVGTVEAVRLSDDLRQVRAAIRMNAEIAPRLTERARFWVVRPRLTAGNVSGLETIVSGSFIEFDPGSEQGEARRDFTGLDDPPGVRSDEPGRVFTLEARRAGSLDRGSPVIFHDVNVGEVLGLDAPGLDGKVNLRAFVRAPYDRYLREGSRFWNASGVNLRVGAEGVKLELESLRALLSGGVAFDTPSEFQDQPPVPDGARFQLYEDLEAAIAATSKERLEFLVYFDGSVRGLGPGAPVEMRGVRIGSVLDRSLEFVPADETFRVPVHLAIEPSRISFPEAGAVRTKEDVLSFTRRMVERGLRAQLQSASLLTGQMLVSLDFHPDAAPAEARLQGGDIVLPSLGGGSDLMGALSGVAGRIERLPLDEIGRNLNAALASVNGLVGGPELRGAVGALSGALEGVQELVRTADAGLTPLMRRLPGIASNLDQAIGRANAAVASIQRGYGGDSTVNRELERLLARANDTARSVRLLAEYLDRHPEALIRGRTDRATER</sequence>
<name>A0A502F5R8_9PROT</name>
<evidence type="ECO:0000256" key="3">
    <source>
        <dbReference type="ARBA" id="ARBA00022519"/>
    </source>
</evidence>
<evidence type="ECO:0000256" key="5">
    <source>
        <dbReference type="ARBA" id="ARBA00022989"/>
    </source>
</evidence>
<evidence type="ECO:0000256" key="8">
    <source>
        <dbReference type="SAM" id="Phobius"/>
    </source>
</evidence>
<comment type="caution">
    <text evidence="10">The sequence shown here is derived from an EMBL/GenBank/DDBJ whole genome shotgun (WGS) entry which is preliminary data.</text>
</comment>
<dbReference type="InterPro" id="IPR003399">
    <property type="entry name" value="Mce/MlaD"/>
</dbReference>
<dbReference type="Proteomes" id="UP000317078">
    <property type="component" value="Unassembled WGS sequence"/>
</dbReference>
<dbReference type="PANTHER" id="PTHR30462">
    <property type="entry name" value="INTERMEMBRANE TRANSPORT PROTEIN PQIB-RELATED"/>
    <property type="match status" value="1"/>
</dbReference>
<evidence type="ECO:0000256" key="1">
    <source>
        <dbReference type="ARBA" id="ARBA00004533"/>
    </source>
</evidence>
<feature type="domain" description="Mce/MlaD" evidence="9">
    <location>
        <begin position="50"/>
        <end position="141"/>
    </location>
</feature>
<protein>
    <submittedName>
        <fullName evidence="10">MCE family protein</fullName>
    </submittedName>
</protein>
<dbReference type="Pfam" id="PF02470">
    <property type="entry name" value="MlaD"/>
    <property type="match status" value="3"/>
</dbReference>
<keyword evidence="4 8" id="KW-0812">Transmembrane</keyword>
<evidence type="ECO:0000259" key="9">
    <source>
        <dbReference type="Pfam" id="PF02470"/>
    </source>
</evidence>
<keyword evidence="6 8" id="KW-0472">Membrane</keyword>
<dbReference type="InterPro" id="IPR051800">
    <property type="entry name" value="PqiA-PqiB_transport"/>
</dbReference>
<dbReference type="GO" id="GO:0005886">
    <property type="term" value="C:plasma membrane"/>
    <property type="evidence" value="ECO:0007669"/>
    <property type="project" value="UniProtKB-SubCell"/>
</dbReference>
<dbReference type="OrthoDB" id="9806984at2"/>
<organism evidence="10 11">
    <name type="scientific">Muricoccus nepalensis</name>
    <dbReference type="NCBI Taxonomy" id="1854500"/>
    <lineage>
        <taxon>Bacteria</taxon>
        <taxon>Pseudomonadati</taxon>
        <taxon>Pseudomonadota</taxon>
        <taxon>Alphaproteobacteria</taxon>
        <taxon>Acetobacterales</taxon>
        <taxon>Roseomonadaceae</taxon>
        <taxon>Muricoccus</taxon>
    </lineage>
</organism>
<feature type="region of interest" description="Disordered" evidence="7">
    <location>
        <begin position="141"/>
        <end position="163"/>
    </location>
</feature>
<comment type="subcellular location">
    <subcellularLocation>
        <location evidence="1">Cell inner membrane</location>
    </subcellularLocation>
</comment>
<dbReference type="EMBL" id="RCZP01000049">
    <property type="protein sequence ID" value="TPG44892.1"/>
    <property type="molecule type" value="Genomic_DNA"/>
</dbReference>
<evidence type="ECO:0000256" key="6">
    <source>
        <dbReference type="ARBA" id="ARBA00023136"/>
    </source>
</evidence>
<feature type="domain" description="Mce/MlaD" evidence="9">
    <location>
        <begin position="299"/>
        <end position="396"/>
    </location>
</feature>
<accession>A0A502F5R8</accession>
<keyword evidence="3" id="KW-0997">Cell inner membrane</keyword>